<evidence type="ECO:0000256" key="2">
    <source>
        <dbReference type="ARBA" id="ARBA00023242"/>
    </source>
</evidence>
<reference evidence="5 6" key="1">
    <citation type="submission" date="2020-07" db="EMBL/GenBank/DDBJ databases">
        <title>Comparative genomics of pyrophilous fungi reveals a link between fire events and developmental genes.</title>
        <authorList>
            <consortium name="DOE Joint Genome Institute"/>
            <person name="Steindorff A.S."/>
            <person name="Carver A."/>
            <person name="Calhoun S."/>
            <person name="Stillman K."/>
            <person name="Liu H."/>
            <person name="Lipzen A."/>
            <person name="Pangilinan J."/>
            <person name="Labutti K."/>
            <person name="Bruns T.D."/>
            <person name="Grigoriev I.V."/>
        </authorList>
    </citation>
    <scope>NUCLEOTIDE SEQUENCE [LARGE SCALE GENOMIC DNA]</scope>
    <source>
        <strain evidence="5 6">CBS 144469</strain>
    </source>
</reference>
<dbReference type="InterPro" id="IPR047197">
    <property type="entry name" value="THYN1-like_EVE"/>
</dbReference>
<evidence type="ECO:0000259" key="4">
    <source>
        <dbReference type="Pfam" id="PF01878"/>
    </source>
</evidence>
<evidence type="ECO:0000313" key="6">
    <source>
        <dbReference type="Proteomes" id="UP000521943"/>
    </source>
</evidence>
<dbReference type="InterPro" id="IPR002740">
    <property type="entry name" value="EVE_domain"/>
</dbReference>
<dbReference type="PANTHER" id="PTHR14087:SF7">
    <property type="entry name" value="THYMOCYTE NUCLEAR PROTEIN 1"/>
    <property type="match status" value="1"/>
</dbReference>
<feature type="region of interest" description="Disordered" evidence="3">
    <location>
        <begin position="220"/>
        <end position="343"/>
    </location>
</feature>
<comment type="subcellular location">
    <subcellularLocation>
        <location evidence="1">Nucleus</location>
    </subcellularLocation>
</comment>
<feature type="compositionally biased region" description="Low complexity" evidence="3">
    <location>
        <begin position="220"/>
        <end position="241"/>
    </location>
</feature>
<dbReference type="SUPFAM" id="SSF88697">
    <property type="entry name" value="PUA domain-like"/>
    <property type="match status" value="1"/>
</dbReference>
<dbReference type="Pfam" id="PF01878">
    <property type="entry name" value="EVE"/>
    <property type="match status" value="1"/>
</dbReference>
<comment type="caution">
    <text evidence="5">The sequence shown here is derived from an EMBL/GenBank/DDBJ whole genome shotgun (WGS) entry which is preliminary data.</text>
</comment>
<dbReference type="OrthoDB" id="41445at2759"/>
<accession>A0A8H6ICC1</accession>
<evidence type="ECO:0000313" key="5">
    <source>
        <dbReference type="EMBL" id="KAF6761879.1"/>
    </source>
</evidence>
<dbReference type="Gene3D" id="3.10.590.10">
    <property type="entry name" value="ph1033 like domains"/>
    <property type="match status" value="1"/>
</dbReference>
<sequence length="343" mass="37040">MGNDSGPSQSAGDTAGTTAARYYLLKAEPDSRIEKGKDVKFSVDDFEEVKTSPWEGVRNYEARNIMKEMKVGDKALFYHSNCKEPGIAAFAEVSKEAYPDCTPYSQTPSEHPYYDAKSDKTNPKWYMVDLTFTSRAAHFVPLALLRYIASVPLPKSGDTVPGLIPELSYLPRASVLALQGMGLVTRGRLSVQRVKQEEWDAINLLAERGGWEGLDLKKLGSGASSSSAAKSKAKPPAKLPATKGRGKKRAKAGDDDEEEDREEDVNGEEGEAGQTAKRGKAAVATGKRSRAAEVPPAEEASTDLGEDVAAVEGGTRRSSRRIASKATESTPQPSKSKKRKVKG</sequence>
<keyword evidence="2" id="KW-0539">Nucleus</keyword>
<dbReference type="InterPro" id="IPR015947">
    <property type="entry name" value="PUA-like_sf"/>
</dbReference>
<feature type="compositionally biased region" description="Acidic residues" evidence="3">
    <location>
        <begin position="254"/>
        <end position="271"/>
    </location>
</feature>
<dbReference type="InterPro" id="IPR052181">
    <property type="entry name" value="5hmC_binding"/>
</dbReference>
<evidence type="ECO:0000256" key="3">
    <source>
        <dbReference type="SAM" id="MobiDB-lite"/>
    </source>
</evidence>
<organism evidence="5 6">
    <name type="scientific">Ephemerocybe angulata</name>
    <dbReference type="NCBI Taxonomy" id="980116"/>
    <lineage>
        <taxon>Eukaryota</taxon>
        <taxon>Fungi</taxon>
        <taxon>Dikarya</taxon>
        <taxon>Basidiomycota</taxon>
        <taxon>Agaricomycotina</taxon>
        <taxon>Agaricomycetes</taxon>
        <taxon>Agaricomycetidae</taxon>
        <taxon>Agaricales</taxon>
        <taxon>Agaricineae</taxon>
        <taxon>Psathyrellaceae</taxon>
        <taxon>Ephemerocybe</taxon>
    </lineage>
</organism>
<feature type="domain" description="EVE" evidence="4">
    <location>
        <begin position="21"/>
        <end position="147"/>
    </location>
</feature>
<gene>
    <name evidence="5" type="ORF">DFP72DRAFT_877324</name>
</gene>
<dbReference type="AlphaFoldDB" id="A0A8H6ICC1"/>
<proteinExistence type="predicted"/>
<dbReference type="EMBL" id="JACGCI010000008">
    <property type="protein sequence ID" value="KAF6761879.1"/>
    <property type="molecule type" value="Genomic_DNA"/>
</dbReference>
<keyword evidence="6" id="KW-1185">Reference proteome</keyword>
<dbReference type="FunFam" id="3.10.590.10:FF:000006">
    <property type="entry name" value="Chromosome 7, whole genome shotgun sequence"/>
    <property type="match status" value="1"/>
</dbReference>
<dbReference type="PANTHER" id="PTHR14087">
    <property type="entry name" value="THYMOCYTE NUCLEAR PROTEIN 1"/>
    <property type="match status" value="1"/>
</dbReference>
<protein>
    <submittedName>
        <fullName evidence="5">PUA-like domain-containing protein</fullName>
    </submittedName>
</protein>
<dbReference type="GO" id="GO:0005634">
    <property type="term" value="C:nucleus"/>
    <property type="evidence" value="ECO:0007669"/>
    <property type="project" value="UniProtKB-SubCell"/>
</dbReference>
<dbReference type="Proteomes" id="UP000521943">
    <property type="component" value="Unassembled WGS sequence"/>
</dbReference>
<dbReference type="CDD" id="cd21133">
    <property type="entry name" value="EVE"/>
    <property type="match status" value="1"/>
</dbReference>
<evidence type="ECO:0000256" key="1">
    <source>
        <dbReference type="ARBA" id="ARBA00004123"/>
    </source>
</evidence>
<name>A0A8H6ICC1_9AGAR</name>